<feature type="transmembrane region" description="Helical" evidence="2">
    <location>
        <begin position="120"/>
        <end position="142"/>
    </location>
</feature>
<comment type="caution">
    <text evidence="3">The sequence shown here is derived from an EMBL/GenBank/DDBJ whole genome shotgun (WGS) entry which is preliminary data.</text>
</comment>
<evidence type="ECO:0000256" key="2">
    <source>
        <dbReference type="SAM" id="Phobius"/>
    </source>
</evidence>
<dbReference type="GeneID" id="81357398"/>
<dbReference type="Proteomes" id="UP001149074">
    <property type="component" value="Unassembled WGS sequence"/>
</dbReference>
<evidence type="ECO:0000313" key="4">
    <source>
        <dbReference type="Proteomes" id="UP001149074"/>
    </source>
</evidence>
<dbReference type="EMBL" id="JAPQKI010000005">
    <property type="protein sequence ID" value="KAJ5098924.1"/>
    <property type="molecule type" value="Genomic_DNA"/>
</dbReference>
<feature type="region of interest" description="Disordered" evidence="1">
    <location>
        <begin position="1"/>
        <end position="50"/>
    </location>
</feature>
<gene>
    <name evidence="3" type="ORF">N7532_005925</name>
</gene>
<keyword evidence="2" id="KW-1133">Transmembrane helix</keyword>
<feature type="compositionally biased region" description="Basic and acidic residues" evidence="1">
    <location>
        <begin position="1"/>
        <end position="12"/>
    </location>
</feature>
<evidence type="ECO:0000313" key="3">
    <source>
        <dbReference type="EMBL" id="KAJ5098924.1"/>
    </source>
</evidence>
<keyword evidence="2" id="KW-0472">Membrane</keyword>
<keyword evidence="4" id="KW-1185">Reference proteome</keyword>
<protein>
    <submittedName>
        <fullName evidence="3">Uncharacterized protein</fullName>
    </submittedName>
</protein>
<reference evidence="3" key="1">
    <citation type="submission" date="2022-11" db="EMBL/GenBank/DDBJ databases">
        <authorList>
            <person name="Petersen C."/>
        </authorList>
    </citation>
    <scope>NUCLEOTIDE SEQUENCE</scope>
    <source>
        <strain evidence="3">IBT 30761</strain>
    </source>
</reference>
<feature type="compositionally biased region" description="Polar residues" evidence="1">
    <location>
        <begin position="78"/>
        <end position="88"/>
    </location>
</feature>
<feature type="transmembrane region" description="Helical" evidence="2">
    <location>
        <begin position="162"/>
        <end position="187"/>
    </location>
</feature>
<keyword evidence="2" id="KW-0812">Transmembrane</keyword>
<dbReference type="AlphaFoldDB" id="A0A9W9KAA3"/>
<name>A0A9W9KAA3_9EURO</name>
<proteinExistence type="predicted"/>
<feature type="transmembrane region" description="Helical" evidence="2">
    <location>
        <begin position="712"/>
        <end position="733"/>
    </location>
</feature>
<sequence length="847" mass="92708">MAESREPEHSLLQEEDLVNARPARSWNPLRRSSSPDVDYHRMPSQNPLPFSDEVFRDVGLGITNPSGETLPAGKSRRTSVSSATSQADTPGFLKTPETPAIPHSPNCPSRKAVLQRRLSWVPITILVLAFYATVFSGIYLAVAIRKPRWGIINDQQALAPSTASLLCAFFAKTIELAYVTICVAFLGQVLSRRALTKDSRGISIADMSMRAWIMQPGSMIVHWENLRYSALTILGSIALVATFVAMLYTTAAEALGRDDMYTTIIFDLRLILSLPVSPTLSMGPREETTLAGKVHASFANTNYLAAHCQTPVTVAEDPEARNTTCLQIEHVGSAYHNYQQWISNWANLVVGDNETTDNLHTRPDPSGSIWDNTTVTGSWIEIKDATELSKKHKRMINNITMAMPHGGIPGAAMDGKNGIRQPQDASGEGKYNLEASVPSPAVNVLCVGMNKSELSPLVYSSWPEADFDATSFSADPPSNIPVWPSWMNSTVVDDVFGFGEEYGQRPPVFGTYPQTYNTILNTTGRWPTDAVYLLGKPSVSHPPYVMCSIRAKQTGVCSTRYSAASSGASLNTNCENSTNPFQYDRDHQNFPEGLWSADYKNIASEWAGSLSLNAGITNGSASNARLLMQMMPAYDSSTGTYSLDPTLPSIGEALAVMAGSTLILSSKDAPYVPGWNYSGDGDVLSEPVYQYFRASLQAVGYASGGTEKWQGVFYVILTFCFITSFICFGFVILEARGHQITDFTEPQNLFALAMNSPHSSRLQGACGGGPVGRQLKERWFIGMEEDDAHYYIRAKSDGRLAFDNGRSTGYRGMEPMDMDDGSLKPVSPAVDEFRRVSKGRSFLAKLY</sequence>
<accession>A0A9W9KAA3</accession>
<dbReference type="OrthoDB" id="4721035at2759"/>
<evidence type="ECO:0000256" key="1">
    <source>
        <dbReference type="SAM" id="MobiDB-lite"/>
    </source>
</evidence>
<feature type="region of interest" description="Disordered" evidence="1">
    <location>
        <begin position="62"/>
        <end position="106"/>
    </location>
</feature>
<reference evidence="3" key="2">
    <citation type="journal article" date="2023" name="IMA Fungus">
        <title>Comparative genomic study of the Penicillium genus elucidates a diverse pangenome and 15 lateral gene transfer events.</title>
        <authorList>
            <person name="Petersen C."/>
            <person name="Sorensen T."/>
            <person name="Nielsen M.R."/>
            <person name="Sondergaard T.E."/>
            <person name="Sorensen J.L."/>
            <person name="Fitzpatrick D.A."/>
            <person name="Frisvad J.C."/>
            <person name="Nielsen K.L."/>
        </authorList>
    </citation>
    <scope>NUCLEOTIDE SEQUENCE</scope>
    <source>
        <strain evidence="3">IBT 30761</strain>
    </source>
</reference>
<feature type="transmembrane region" description="Helical" evidence="2">
    <location>
        <begin position="228"/>
        <end position="248"/>
    </location>
</feature>
<organism evidence="3 4">
    <name type="scientific">Penicillium argentinense</name>
    <dbReference type="NCBI Taxonomy" id="1131581"/>
    <lineage>
        <taxon>Eukaryota</taxon>
        <taxon>Fungi</taxon>
        <taxon>Dikarya</taxon>
        <taxon>Ascomycota</taxon>
        <taxon>Pezizomycotina</taxon>
        <taxon>Eurotiomycetes</taxon>
        <taxon>Eurotiomycetidae</taxon>
        <taxon>Eurotiales</taxon>
        <taxon>Aspergillaceae</taxon>
        <taxon>Penicillium</taxon>
    </lineage>
</organism>
<dbReference type="RefSeq" id="XP_056474578.1">
    <property type="nucleotide sequence ID" value="XM_056618419.1"/>
</dbReference>